<evidence type="ECO:0000256" key="4">
    <source>
        <dbReference type="ARBA" id="ARBA00022806"/>
    </source>
</evidence>
<evidence type="ECO:0000259" key="10">
    <source>
        <dbReference type="PROSITE" id="PS51194"/>
    </source>
</evidence>
<dbReference type="InterPro" id="IPR044742">
    <property type="entry name" value="DEAD/DEAH_RhlB"/>
</dbReference>
<dbReference type="PROSITE" id="PS51195">
    <property type="entry name" value="Q_MOTIF"/>
    <property type="match status" value="1"/>
</dbReference>
<evidence type="ECO:0000256" key="6">
    <source>
        <dbReference type="PROSITE-ProRule" id="PRU00552"/>
    </source>
</evidence>
<keyword evidence="5 7" id="KW-0067">ATP-binding</keyword>
<evidence type="ECO:0000313" key="13">
    <source>
        <dbReference type="Proteomes" id="UP000196531"/>
    </source>
</evidence>
<evidence type="ECO:0000259" key="11">
    <source>
        <dbReference type="PROSITE" id="PS51195"/>
    </source>
</evidence>
<feature type="domain" description="Helicase C-terminal" evidence="10">
    <location>
        <begin position="218"/>
        <end position="379"/>
    </location>
</feature>
<evidence type="ECO:0000256" key="5">
    <source>
        <dbReference type="ARBA" id="ARBA00022840"/>
    </source>
</evidence>
<evidence type="ECO:0000256" key="2">
    <source>
        <dbReference type="ARBA" id="ARBA00022741"/>
    </source>
</evidence>
<dbReference type="InterPro" id="IPR014001">
    <property type="entry name" value="Helicase_ATP-bd"/>
</dbReference>
<dbReference type="GO" id="GO:0016787">
    <property type="term" value="F:hydrolase activity"/>
    <property type="evidence" value="ECO:0007669"/>
    <property type="project" value="UniProtKB-KW"/>
</dbReference>
<dbReference type="PROSITE" id="PS00039">
    <property type="entry name" value="DEAD_ATP_HELICASE"/>
    <property type="match status" value="1"/>
</dbReference>
<dbReference type="InterPro" id="IPR050547">
    <property type="entry name" value="DEAD_box_RNA_helicases"/>
</dbReference>
<proteinExistence type="inferred from homology"/>
<dbReference type="PANTHER" id="PTHR47963:SF8">
    <property type="entry name" value="ATP-DEPENDENT RNA HELICASE DEAD"/>
    <property type="match status" value="1"/>
</dbReference>
<keyword evidence="3 7" id="KW-0378">Hydrolase</keyword>
<feature type="region of interest" description="Disordered" evidence="8">
    <location>
        <begin position="452"/>
        <end position="486"/>
    </location>
</feature>
<dbReference type="AlphaFoldDB" id="A0A1Y5FI88"/>
<evidence type="ECO:0000256" key="8">
    <source>
        <dbReference type="SAM" id="MobiDB-lite"/>
    </source>
</evidence>
<organism evidence="12 13">
    <name type="scientific">Halobacteriovorax marinus</name>
    <dbReference type="NCBI Taxonomy" id="97084"/>
    <lineage>
        <taxon>Bacteria</taxon>
        <taxon>Pseudomonadati</taxon>
        <taxon>Bdellovibrionota</taxon>
        <taxon>Bacteriovoracia</taxon>
        <taxon>Bacteriovoracales</taxon>
        <taxon>Halobacteriovoraceae</taxon>
        <taxon>Halobacteriovorax</taxon>
    </lineage>
</organism>
<dbReference type="SUPFAM" id="SSF52540">
    <property type="entry name" value="P-loop containing nucleoside triphosphate hydrolases"/>
    <property type="match status" value="1"/>
</dbReference>
<reference evidence="13" key="1">
    <citation type="journal article" date="2017" name="Proc. Natl. Acad. Sci. U.S.A.">
        <title>Simulation of Deepwater Horizon oil plume reveals substrate specialization within a complex community of hydrocarbon-degraders.</title>
        <authorList>
            <person name="Hu P."/>
            <person name="Dubinsky E.A."/>
            <person name="Probst A.J."/>
            <person name="Wang J."/>
            <person name="Sieber C.M.K."/>
            <person name="Tom L.M."/>
            <person name="Gardinali P."/>
            <person name="Banfield J.F."/>
            <person name="Atlas R.M."/>
            <person name="Andersen G.L."/>
        </authorList>
    </citation>
    <scope>NUCLEOTIDE SEQUENCE [LARGE SCALE GENOMIC DNA]</scope>
</reference>
<feature type="compositionally biased region" description="Basic and acidic residues" evidence="8">
    <location>
        <begin position="462"/>
        <end position="472"/>
    </location>
</feature>
<dbReference type="GO" id="GO:0003724">
    <property type="term" value="F:RNA helicase activity"/>
    <property type="evidence" value="ECO:0007669"/>
    <property type="project" value="UniProtKB-EC"/>
</dbReference>
<dbReference type="Pfam" id="PF00270">
    <property type="entry name" value="DEAD"/>
    <property type="match status" value="1"/>
</dbReference>
<dbReference type="GO" id="GO:0033592">
    <property type="term" value="F:RNA strand annealing activity"/>
    <property type="evidence" value="ECO:0007669"/>
    <property type="project" value="TreeGrafter"/>
</dbReference>
<dbReference type="PROSITE" id="PS51194">
    <property type="entry name" value="HELICASE_CTER"/>
    <property type="match status" value="1"/>
</dbReference>
<dbReference type="InterPro" id="IPR001650">
    <property type="entry name" value="Helicase_C-like"/>
</dbReference>
<dbReference type="GO" id="GO:0005829">
    <property type="term" value="C:cytosol"/>
    <property type="evidence" value="ECO:0007669"/>
    <property type="project" value="TreeGrafter"/>
</dbReference>
<dbReference type="InterPro" id="IPR011545">
    <property type="entry name" value="DEAD/DEAH_box_helicase_dom"/>
</dbReference>
<dbReference type="SMART" id="SM00487">
    <property type="entry name" value="DEXDc"/>
    <property type="match status" value="1"/>
</dbReference>
<dbReference type="EMBL" id="MAAO01000002">
    <property type="protein sequence ID" value="OUR99567.1"/>
    <property type="molecule type" value="Genomic_DNA"/>
</dbReference>
<sequence>MSNSLFTNLNILPEVQKVIDEMGFTTPTEIQEKAIPVLNDTDRDFVGQAQTGTGKTVAFVVPLLSKINTKSNYVQAIILAPTRELANQVESELVKLGKYTDVKSTCIYGGTDYDKQISALRNDRPHIVVGTPGRVIDMINKGHLRLDKARFCILDEADEMLTMGFFEDVQIVLSKFPNKRQLMMFSATMPKPIIRLIKNEFNNPIVVKIANMSLSNDDIEQKYFVVRDKHFKEALARLIDDAKDVYGIVFCRTKIETKEVGDDLKKRGLAVDVLNGDLGQFERDHAMRNFKTKKVNILVCTDVAARGIDIDNLTHVFNFGLPRDNESYVHRIGRTGRAGMKGKAYTIVGPKSSFAMKNIERHINKTIELAKLPSIDDLKRNLVEREVDAAAQILTAIKAKGEDFKTEVAFDLIVEKFSDLSQEELLKLMFVWKFNKEMRHYNNLSDIEKFSPSATISKPRKERPAHGRTPESRKKKHSGPRKYSKK</sequence>
<name>A0A1Y5FI88_9BACT</name>
<keyword evidence="4 7" id="KW-0347">Helicase</keyword>
<dbReference type="InterPro" id="IPR000629">
    <property type="entry name" value="RNA-helicase_DEAD-box_CS"/>
</dbReference>
<dbReference type="Proteomes" id="UP000196531">
    <property type="component" value="Unassembled WGS sequence"/>
</dbReference>
<dbReference type="SMART" id="SM00490">
    <property type="entry name" value="HELICc"/>
    <property type="match status" value="1"/>
</dbReference>
<comment type="caution">
    <text evidence="12">The sequence shown here is derived from an EMBL/GenBank/DDBJ whole genome shotgun (WGS) entry which is preliminary data.</text>
</comment>
<evidence type="ECO:0000256" key="3">
    <source>
        <dbReference type="ARBA" id="ARBA00022801"/>
    </source>
</evidence>
<protein>
    <recommendedName>
        <fullName evidence="1">RNA helicase</fullName>
        <ecNumber evidence="1">3.6.4.13</ecNumber>
    </recommendedName>
</protein>
<feature type="short sequence motif" description="Q motif" evidence="6">
    <location>
        <begin position="4"/>
        <end position="32"/>
    </location>
</feature>
<dbReference type="EC" id="3.6.4.13" evidence="1"/>
<gene>
    <name evidence="12" type="ORF">A9Q84_00675</name>
</gene>
<dbReference type="GO" id="GO:0005524">
    <property type="term" value="F:ATP binding"/>
    <property type="evidence" value="ECO:0007669"/>
    <property type="project" value="UniProtKB-KW"/>
</dbReference>
<feature type="domain" description="DEAD-box RNA helicase Q" evidence="11">
    <location>
        <begin position="4"/>
        <end position="32"/>
    </location>
</feature>
<accession>A0A1Y5FI88</accession>
<dbReference type="CDD" id="cd00268">
    <property type="entry name" value="DEADc"/>
    <property type="match status" value="1"/>
</dbReference>
<keyword evidence="2 7" id="KW-0547">Nucleotide-binding</keyword>
<dbReference type="PANTHER" id="PTHR47963">
    <property type="entry name" value="DEAD-BOX ATP-DEPENDENT RNA HELICASE 47, MITOCHONDRIAL"/>
    <property type="match status" value="1"/>
</dbReference>
<dbReference type="GO" id="GO:0009409">
    <property type="term" value="P:response to cold"/>
    <property type="evidence" value="ECO:0007669"/>
    <property type="project" value="TreeGrafter"/>
</dbReference>
<dbReference type="Gene3D" id="3.40.50.300">
    <property type="entry name" value="P-loop containing nucleotide triphosphate hydrolases"/>
    <property type="match status" value="2"/>
</dbReference>
<feature type="domain" description="Helicase ATP-binding" evidence="9">
    <location>
        <begin position="36"/>
        <end position="207"/>
    </location>
</feature>
<dbReference type="InterPro" id="IPR027417">
    <property type="entry name" value="P-loop_NTPase"/>
</dbReference>
<comment type="similarity">
    <text evidence="7">Belongs to the DEAD box helicase family.</text>
</comment>
<evidence type="ECO:0000259" key="9">
    <source>
        <dbReference type="PROSITE" id="PS51192"/>
    </source>
</evidence>
<dbReference type="Pfam" id="PF00271">
    <property type="entry name" value="Helicase_C"/>
    <property type="match status" value="1"/>
</dbReference>
<feature type="compositionally biased region" description="Basic residues" evidence="8">
    <location>
        <begin position="473"/>
        <end position="486"/>
    </location>
</feature>
<evidence type="ECO:0000256" key="7">
    <source>
        <dbReference type="RuleBase" id="RU000492"/>
    </source>
</evidence>
<dbReference type="GO" id="GO:0005840">
    <property type="term" value="C:ribosome"/>
    <property type="evidence" value="ECO:0007669"/>
    <property type="project" value="TreeGrafter"/>
</dbReference>
<dbReference type="InterPro" id="IPR014014">
    <property type="entry name" value="RNA_helicase_DEAD_Q_motif"/>
</dbReference>
<evidence type="ECO:0000256" key="1">
    <source>
        <dbReference type="ARBA" id="ARBA00012552"/>
    </source>
</evidence>
<evidence type="ECO:0000313" key="12">
    <source>
        <dbReference type="EMBL" id="OUR99567.1"/>
    </source>
</evidence>
<dbReference type="CDD" id="cd18787">
    <property type="entry name" value="SF2_C_DEAD"/>
    <property type="match status" value="1"/>
</dbReference>
<dbReference type="PROSITE" id="PS51192">
    <property type="entry name" value="HELICASE_ATP_BIND_1"/>
    <property type="match status" value="1"/>
</dbReference>